<evidence type="ECO:0000256" key="8">
    <source>
        <dbReference type="ARBA" id="ARBA00047899"/>
    </source>
</evidence>
<reference evidence="11" key="1">
    <citation type="submission" date="2019-06" db="EMBL/GenBank/DDBJ databases">
        <authorList>
            <person name="Zheng W."/>
        </authorList>
    </citation>
    <scope>NUCLEOTIDE SEQUENCE</scope>
    <source>
        <strain evidence="11">QDHG01</strain>
    </source>
</reference>
<proteinExistence type="predicted"/>
<keyword evidence="2" id="KW-0723">Serine/threonine-protein kinase</keyword>
<comment type="catalytic activity">
    <reaction evidence="9">
        <text>L-seryl-[protein] + ATP = O-phospho-L-seryl-[protein] + ADP + H(+)</text>
        <dbReference type="Rhea" id="RHEA:17989"/>
        <dbReference type="Rhea" id="RHEA-COMP:9863"/>
        <dbReference type="Rhea" id="RHEA-COMP:11604"/>
        <dbReference type="ChEBI" id="CHEBI:15378"/>
        <dbReference type="ChEBI" id="CHEBI:29999"/>
        <dbReference type="ChEBI" id="CHEBI:30616"/>
        <dbReference type="ChEBI" id="CHEBI:83421"/>
        <dbReference type="ChEBI" id="CHEBI:456216"/>
        <dbReference type="EC" id="2.7.11.1"/>
    </reaction>
</comment>
<evidence type="ECO:0000313" key="12">
    <source>
        <dbReference type="Proteomes" id="UP000785679"/>
    </source>
</evidence>
<keyword evidence="3" id="KW-0808">Transferase</keyword>
<dbReference type="OrthoDB" id="291146at2759"/>
<protein>
    <recommendedName>
        <fullName evidence="1">non-specific serine/threonine protein kinase</fullName>
        <ecNumber evidence="1">2.7.11.1</ecNumber>
    </recommendedName>
</protein>
<dbReference type="Proteomes" id="UP000785679">
    <property type="component" value="Unassembled WGS sequence"/>
</dbReference>
<evidence type="ECO:0000259" key="10">
    <source>
        <dbReference type="PROSITE" id="PS50011"/>
    </source>
</evidence>
<dbReference type="GO" id="GO:0004674">
    <property type="term" value="F:protein serine/threonine kinase activity"/>
    <property type="evidence" value="ECO:0007669"/>
    <property type="project" value="UniProtKB-KW"/>
</dbReference>
<gene>
    <name evidence="11" type="ORF">FGO68_gene11492</name>
</gene>
<evidence type="ECO:0000256" key="3">
    <source>
        <dbReference type="ARBA" id="ARBA00022679"/>
    </source>
</evidence>
<keyword evidence="5" id="KW-0547">Nucleotide-binding</keyword>
<keyword evidence="6" id="KW-0418">Kinase</keyword>
<keyword evidence="4" id="KW-0677">Repeat</keyword>
<evidence type="ECO:0000256" key="9">
    <source>
        <dbReference type="ARBA" id="ARBA00048679"/>
    </source>
</evidence>
<dbReference type="InterPro" id="IPR051131">
    <property type="entry name" value="NEK_Ser/Thr_kinase_NIMA"/>
</dbReference>
<accession>A0A8J8T3G0</accession>
<dbReference type="EC" id="2.7.11.1" evidence="1"/>
<dbReference type="PANTHER" id="PTHR44899">
    <property type="entry name" value="CAMK FAMILY PROTEIN KINASE"/>
    <property type="match status" value="1"/>
</dbReference>
<dbReference type="GO" id="GO:0005524">
    <property type="term" value="F:ATP binding"/>
    <property type="evidence" value="ECO:0007669"/>
    <property type="project" value="UniProtKB-KW"/>
</dbReference>
<dbReference type="AlphaFoldDB" id="A0A8J8T3G0"/>
<dbReference type="Pfam" id="PF00069">
    <property type="entry name" value="Pkinase"/>
    <property type="match status" value="1"/>
</dbReference>
<evidence type="ECO:0000313" key="11">
    <source>
        <dbReference type="EMBL" id="TNV80405.1"/>
    </source>
</evidence>
<name>A0A8J8T3G0_HALGN</name>
<comment type="caution">
    <text evidence="11">The sequence shown here is derived from an EMBL/GenBank/DDBJ whole genome shotgun (WGS) entry which is preliminary data.</text>
</comment>
<sequence length="548" mass="63407">MEPLEQQLAIKHYRTIMKQGEGKQVTVYLAFDESRRSLCTIKLQKIIENEVKRCKSNQAFIKEISALIKAKHPFVIEMFDSFLWEDENKKLRWCIVLEHADGGNLYDNFIQKREKVSEKIVLNWLAQISLALSHLSTAGLINFDLSSRNIFLFGEKLRGTVKIGSLGYLKEDTAIASPERYLAPEQLEGSSIQKLFLWSIGIILYELMTGGDHPFETEFNGGYLSKLPRLDYRQNPAISQDLNSLLKLLLEKKPSDRISINDLLCHKLVKEKIVCFIEHCFVNEQDIDVIISQTTELFQNILPPLEMINGQVEEEKQPQAQNMEPPLGHQFEEAKINELIEKIKQDGQEKLADLIHQDHQLIDRLREKQDLNHTVEWKPFEGVKDRHIWPDLMPGIYYGQCLEGIRDGYGLLTCKEGRSQQILLECEWKKGFPKQGKLILVRENKWRKYEGKFDEKYLRTGIGCQNNEDGNTYQGQYQKGYRHGIGQYSLPDGSCYEGQLKDGDWHGIGKLTYENGIYSVGQFEEDEKVGVHKFYSKEGVFLREGSYE</sequence>
<evidence type="ECO:0000256" key="2">
    <source>
        <dbReference type="ARBA" id="ARBA00022527"/>
    </source>
</evidence>
<dbReference type="Pfam" id="PF02493">
    <property type="entry name" value="MORN"/>
    <property type="match status" value="2"/>
</dbReference>
<dbReference type="EMBL" id="RRYP01007547">
    <property type="protein sequence ID" value="TNV80405.1"/>
    <property type="molecule type" value="Genomic_DNA"/>
</dbReference>
<dbReference type="InterPro" id="IPR003409">
    <property type="entry name" value="MORN"/>
</dbReference>
<keyword evidence="12" id="KW-1185">Reference proteome</keyword>
<dbReference type="InterPro" id="IPR000719">
    <property type="entry name" value="Prot_kinase_dom"/>
</dbReference>
<evidence type="ECO:0000256" key="5">
    <source>
        <dbReference type="ARBA" id="ARBA00022741"/>
    </source>
</evidence>
<evidence type="ECO:0000256" key="6">
    <source>
        <dbReference type="ARBA" id="ARBA00022777"/>
    </source>
</evidence>
<dbReference type="SUPFAM" id="SSF56112">
    <property type="entry name" value="Protein kinase-like (PK-like)"/>
    <property type="match status" value="1"/>
</dbReference>
<dbReference type="SUPFAM" id="SSF82185">
    <property type="entry name" value="Histone H3 K4-specific methyltransferase SET7/9 N-terminal domain"/>
    <property type="match status" value="1"/>
</dbReference>
<dbReference type="InterPro" id="IPR011009">
    <property type="entry name" value="Kinase-like_dom_sf"/>
</dbReference>
<dbReference type="PROSITE" id="PS50011">
    <property type="entry name" value="PROTEIN_KINASE_DOM"/>
    <property type="match status" value="1"/>
</dbReference>
<dbReference type="Gene3D" id="1.10.510.10">
    <property type="entry name" value="Transferase(Phosphotransferase) domain 1"/>
    <property type="match status" value="1"/>
</dbReference>
<dbReference type="Gene3D" id="2.20.110.10">
    <property type="entry name" value="Histone H3 K4-specific methyltransferase SET7/9 N-terminal domain"/>
    <property type="match status" value="1"/>
</dbReference>
<comment type="catalytic activity">
    <reaction evidence="8">
        <text>L-threonyl-[protein] + ATP = O-phospho-L-threonyl-[protein] + ADP + H(+)</text>
        <dbReference type="Rhea" id="RHEA:46608"/>
        <dbReference type="Rhea" id="RHEA-COMP:11060"/>
        <dbReference type="Rhea" id="RHEA-COMP:11605"/>
        <dbReference type="ChEBI" id="CHEBI:15378"/>
        <dbReference type="ChEBI" id="CHEBI:30013"/>
        <dbReference type="ChEBI" id="CHEBI:30616"/>
        <dbReference type="ChEBI" id="CHEBI:61977"/>
        <dbReference type="ChEBI" id="CHEBI:456216"/>
        <dbReference type="EC" id="2.7.11.1"/>
    </reaction>
</comment>
<evidence type="ECO:0000256" key="4">
    <source>
        <dbReference type="ARBA" id="ARBA00022737"/>
    </source>
</evidence>
<organism evidence="11 12">
    <name type="scientific">Halteria grandinella</name>
    <dbReference type="NCBI Taxonomy" id="5974"/>
    <lineage>
        <taxon>Eukaryota</taxon>
        <taxon>Sar</taxon>
        <taxon>Alveolata</taxon>
        <taxon>Ciliophora</taxon>
        <taxon>Intramacronucleata</taxon>
        <taxon>Spirotrichea</taxon>
        <taxon>Stichotrichia</taxon>
        <taxon>Sporadotrichida</taxon>
        <taxon>Halteriidae</taxon>
        <taxon>Halteria</taxon>
    </lineage>
</organism>
<keyword evidence="7" id="KW-0067">ATP-binding</keyword>
<evidence type="ECO:0000256" key="7">
    <source>
        <dbReference type="ARBA" id="ARBA00022840"/>
    </source>
</evidence>
<feature type="domain" description="Protein kinase" evidence="10">
    <location>
        <begin position="13"/>
        <end position="269"/>
    </location>
</feature>
<dbReference type="PANTHER" id="PTHR44899:SF3">
    <property type="entry name" value="SERINE_THREONINE-PROTEIN KINASE NEK1"/>
    <property type="match status" value="1"/>
</dbReference>
<evidence type="ECO:0000256" key="1">
    <source>
        <dbReference type="ARBA" id="ARBA00012513"/>
    </source>
</evidence>
<dbReference type="SMART" id="SM00698">
    <property type="entry name" value="MORN"/>
    <property type="match status" value="3"/>
</dbReference>